<evidence type="ECO:0008006" key="3">
    <source>
        <dbReference type="Google" id="ProtNLM"/>
    </source>
</evidence>
<evidence type="ECO:0000313" key="2">
    <source>
        <dbReference type="Proteomes" id="UP000024635"/>
    </source>
</evidence>
<protein>
    <recommendedName>
        <fullName evidence="3">SCP domain-containing protein</fullName>
    </recommendedName>
</protein>
<dbReference type="InterPro" id="IPR035109">
    <property type="entry name" value="ASPR"/>
</dbReference>
<sequence length="172" mass="19118">MSLSIKGRRKAGPAQPAIMLSPAFVLVLLNILSVTAWKCDVTSSSYGDPTMVLEPLEKEISKKLSDKQAEANTGIPNYFQSYDCDLEVGALNLILLDDAEMDYKEKLVFKTTIEGHYPVEQARTYVTDAVGEWLNKLEEMQGPVQFGCNVELDQDQNLGKQTSTFTIACLFK</sequence>
<reference evidence="2" key="1">
    <citation type="journal article" date="2015" name="Nat. Genet.">
        <title>The genome and transcriptome of the zoonotic hookworm Ancylostoma ceylanicum identify infection-specific gene families.</title>
        <authorList>
            <person name="Schwarz E.M."/>
            <person name="Hu Y."/>
            <person name="Antoshechkin I."/>
            <person name="Miller M.M."/>
            <person name="Sternberg P.W."/>
            <person name="Aroian R.V."/>
        </authorList>
    </citation>
    <scope>NUCLEOTIDE SEQUENCE</scope>
    <source>
        <strain evidence="2">HY135</strain>
    </source>
</reference>
<gene>
    <name evidence="1" type="primary">Acey_s0106.g3734</name>
    <name evidence="1" type="synonym">ASPR-s0106.g3734</name>
    <name evidence="1" type="ORF">Y032_0106g3734</name>
</gene>
<proteinExistence type="predicted"/>
<evidence type="ECO:0000313" key="1">
    <source>
        <dbReference type="EMBL" id="EYC01511.1"/>
    </source>
</evidence>
<dbReference type="Proteomes" id="UP000024635">
    <property type="component" value="Unassembled WGS sequence"/>
</dbReference>
<keyword evidence="2" id="KW-1185">Reference proteome</keyword>
<accession>A0A016TFP6</accession>
<comment type="caution">
    <text evidence="1">The sequence shown here is derived from an EMBL/GenBank/DDBJ whole genome shotgun (WGS) entry which is preliminary data.</text>
</comment>
<dbReference type="EMBL" id="JARK01001442">
    <property type="protein sequence ID" value="EYC01511.1"/>
    <property type="molecule type" value="Genomic_DNA"/>
</dbReference>
<dbReference type="AlphaFoldDB" id="A0A016TFP6"/>
<dbReference type="Pfam" id="PF17641">
    <property type="entry name" value="ASPRs"/>
    <property type="match status" value="1"/>
</dbReference>
<organism evidence="1 2">
    <name type="scientific">Ancylostoma ceylanicum</name>
    <dbReference type="NCBI Taxonomy" id="53326"/>
    <lineage>
        <taxon>Eukaryota</taxon>
        <taxon>Metazoa</taxon>
        <taxon>Ecdysozoa</taxon>
        <taxon>Nematoda</taxon>
        <taxon>Chromadorea</taxon>
        <taxon>Rhabditida</taxon>
        <taxon>Rhabditina</taxon>
        <taxon>Rhabditomorpha</taxon>
        <taxon>Strongyloidea</taxon>
        <taxon>Ancylostomatidae</taxon>
        <taxon>Ancylostomatinae</taxon>
        <taxon>Ancylostoma</taxon>
    </lineage>
</organism>
<name>A0A016TFP6_9BILA</name>